<dbReference type="GO" id="GO:0008168">
    <property type="term" value="F:methyltransferase activity"/>
    <property type="evidence" value="ECO:0007669"/>
    <property type="project" value="UniProtKB-KW"/>
</dbReference>
<evidence type="ECO:0000256" key="3">
    <source>
        <dbReference type="ARBA" id="ARBA00022989"/>
    </source>
</evidence>
<keyword evidence="2 5" id="KW-0812">Transmembrane</keyword>
<feature type="transmembrane region" description="Helical" evidence="5">
    <location>
        <begin position="53"/>
        <end position="75"/>
    </location>
</feature>
<dbReference type="GO" id="GO:0032259">
    <property type="term" value="P:methylation"/>
    <property type="evidence" value="ECO:0007669"/>
    <property type="project" value="UniProtKB-KW"/>
</dbReference>
<accession>A0A6M8BHZ3</accession>
<protein>
    <submittedName>
        <fullName evidence="6">Isoprenylcysteine carboxylmethyltransferase family protein</fullName>
    </submittedName>
</protein>
<gene>
    <name evidence="6" type="ORF">HPC62_14655</name>
</gene>
<keyword evidence="3 5" id="KW-1133">Transmembrane helix</keyword>
<dbReference type="GO" id="GO:0012505">
    <property type="term" value="C:endomembrane system"/>
    <property type="evidence" value="ECO:0007669"/>
    <property type="project" value="UniProtKB-SubCell"/>
</dbReference>
<dbReference type="InterPro" id="IPR052527">
    <property type="entry name" value="Metal_cation-efflux_comp"/>
</dbReference>
<evidence type="ECO:0000313" key="7">
    <source>
        <dbReference type="Proteomes" id="UP000505210"/>
    </source>
</evidence>
<keyword evidence="7" id="KW-1185">Reference proteome</keyword>
<organism evidence="6 7">
    <name type="scientific">Thermoleptolyngbya sichuanensis A183</name>
    <dbReference type="NCBI Taxonomy" id="2737172"/>
    <lineage>
        <taxon>Bacteria</taxon>
        <taxon>Bacillati</taxon>
        <taxon>Cyanobacteriota</taxon>
        <taxon>Cyanophyceae</taxon>
        <taxon>Oculatellales</taxon>
        <taxon>Oculatellaceae</taxon>
        <taxon>Thermoleptolyngbya</taxon>
        <taxon>Thermoleptolyngbya sichuanensis</taxon>
    </lineage>
</organism>
<proteinExistence type="predicted"/>
<comment type="subcellular location">
    <subcellularLocation>
        <location evidence="1">Endomembrane system</location>
        <topology evidence="1">Multi-pass membrane protein</topology>
    </subcellularLocation>
</comment>
<dbReference type="EMBL" id="CP053661">
    <property type="protein sequence ID" value="QKD83271.1"/>
    <property type="molecule type" value="Genomic_DNA"/>
</dbReference>
<dbReference type="PANTHER" id="PTHR43847:SF1">
    <property type="entry name" value="BLL3993 PROTEIN"/>
    <property type="match status" value="1"/>
</dbReference>
<keyword evidence="6" id="KW-0489">Methyltransferase</keyword>
<dbReference type="Proteomes" id="UP000505210">
    <property type="component" value="Chromosome"/>
</dbReference>
<sequence>MKPLTDWGFSREDWWQGKKGEYWVILQAVLLLGLLILPTVPVPRLVIEPPLRYGLWAIAALCALTAAIFLGKGLLDLGQSLTPLPYPREDGQLVQTGVYRIVRHPIYSGVIFAVLAIALYRLSGTHLLAALVFFIFFNAKAAKEEAWLQEKYPDYVEYKTRVKRLIPWLY</sequence>
<dbReference type="RefSeq" id="WP_172356838.1">
    <property type="nucleotide sequence ID" value="NZ_CP053661.1"/>
</dbReference>
<keyword evidence="4 5" id="KW-0472">Membrane</keyword>
<dbReference type="Pfam" id="PF04191">
    <property type="entry name" value="PEMT"/>
    <property type="match status" value="1"/>
</dbReference>
<dbReference type="KEGG" id="theu:HPC62_14655"/>
<name>A0A6M8BHZ3_9CYAN</name>
<evidence type="ECO:0000256" key="1">
    <source>
        <dbReference type="ARBA" id="ARBA00004127"/>
    </source>
</evidence>
<evidence type="ECO:0000256" key="2">
    <source>
        <dbReference type="ARBA" id="ARBA00022692"/>
    </source>
</evidence>
<feature type="transmembrane region" description="Helical" evidence="5">
    <location>
        <begin position="106"/>
        <end position="137"/>
    </location>
</feature>
<keyword evidence="6" id="KW-0808">Transferase</keyword>
<dbReference type="InterPro" id="IPR007318">
    <property type="entry name" value="Phopholipid_MeTrfase"/>
</dbReference>
<feature type="transmembrane region" description="Helical" evidence="5">
    <location>
        <begin position="20"/>
        <end position="41"/>
    </location>
</feature>
<evidence type="ECO:0000313" key="6">
    <source>
        <dbReference type="EMBL" id="QKD83271.1"/>
    </source>
</evidence>
<dbReference type="Gene3D" id="1.20.120.1630">
    <property type="match status" value="1"/>
</dbReference>
<dbReference type="AlphaFoldDB" id="A0A6M8BHZ3"/>
<dbReference type="PANTHER" id="PTHR43847">
    <property type="entry name" value="BLL3993 PROTEIN"/>
    <property type="match status" value="1"/>
</dbReference>
<evidence type="ECO:0000256" key="4">
    <source>
        <dbReference type="ARBA" id="ARBA00023136"/>
    </source>
</evidence>
<evidence type="ECO:0000256" key="5">
    <source>
        <dbReference type="SAM" id="Phobius"/>
    </source>
</evidence>
<reference evidence="6 7" key="1">
    <citation type="submission" date="2020-05" db="EMBL/GenBank/DDBJ databases">
        <title>Complete genome sequence of of a novel Thermoleptolyngbya strain isolated from hot springs of Ganzi, Sichuan China.</title>
        <authorList>
            <person name="Tang J."/>
            <person name="Daroch M."/>
            <person name="Li L."/>
            <person name="Waleron K."/>
            <person name="Waleron M."/>
            <person name="Waleron M."/>
        </authorList>
    </citation>
    <scope>NUCLEOTIDE SEQUENCE [LARGE SCALE GENOMIC DNA]</scope>
    <source>
        <strain evidence="6 7">PKUAC-SCTA183</strain>
    </source>
</reference>